<evidence type="ECO:0000313" key="2">
    <source>
        <dbReference type="EMBL" id="KAB7501468.1"/>
    </source>
</evidence>
<comment type="caution">
    <text evidence="2">The sequence shown here is derived from an EMBL/GenBank/DDBJ whole genome shotgun (WGS) entry which is preliminary data.</text>
</comment>
<feature type="region of interest" description="Disordered" evidence="1">
    <location>
        <begin position="1"/>
        <end position="119"/>
    </location>
</feature>
<sequence>MSSRTPSRISLRRKRLCNEFESNEPSPKRISPAKNDQLVSDQKKNEKKGIIETDKSLIATNMMTPKNYKKRGVKRNFQTPKTPRDIENTSLGNKNEATENEFSPSQSPSQFPSSQIPSTQDWEVVWDCNSPGYSKEELKKMGDDHSDKSFNSSPIASFPNRLFTKLKRRPLPLSPIHLPSRLNSKNSMAVAAELDSLLIKVNGERIQQLEEQSDDSEPLANDISNILNASSQPFDVSNLEEETLNHSVQNSKEKLEKDSVPHHEASVPLVKNEAKQTNSETNVDLLSFDDDDLFSESFLLSSQALEESMLKKEPETQKSNFTTNKSFSPLSRIRKKTPTVIDDNIEVKFEKRDNESTTTSPVKTKSLSSYKIGPDTSCHIPSKVSNTNKLHISSGVADSVSDNFSQNKAKTNLQNDFDASDLLNTKTNDKNFVKISGFKTNKPRATFQLNIPSSQSLHKLFTSKFSSSENRTSSCNKNEIDTSDNTLVINASNNEKYNRSKSESSHLSNNVTKIKSCNSLIESNFGSNVTQELDDDDEIFASFMPALIEVEAEHVKKLSQELKVKNEVSTATASCIQSSVNSFPKSSVSDQISFSFNNSQNQSSQLKPCNMQTKTIVARDENSIQNYNKSLCVDRFSKTNKPSSEKRAGISEVVTESCLTNQKSSSALDWKDQKFKTENKRSESLPAFADEFEDEDDDIFLQDGVLDYLTQVESNFISSQSSPQKSDAKPSTPVKESSSLLVDSANSLNKTENHENNVTFENNSAKTKLDKYRYEKSMDRGSKMLVKEFCKVSVAAAKLRSVLNCDSANTFKEKVVSKEISSRRSDLAKSPQNSENILSDEDMFSIAFETSIEDSPTKLSVEQNQRDKFPVSKERLQRNCSSSISNNNSNDNDSSMTNFQGRFSNTHNTRSRGIGTRNITQITLSNKLNSVSKPKTLSTINTRGASRFHSSNKSNNK</sequence>
<gene>
    <name evidence="2" type="ORF">Anas_11689</name>
</gene>
<keyword evidence="3" id="KW-1185">Reference proteome</keyword>
<reference evidence="2 3" key="1">
    <citation type="journal article" date="2019" name="PLoS Biol.">
        <title>Sex chromosomes control vertical transmission of feminizing Wolbachia symbionts in an isopod.</title>
        <authorList>
            <person name="Becking T."/>
            <person name="Chebbi M.A."/>
            <person name="Giraud I."/>
            <person name="Moumen B."/>
            <person name="Laverre T."/>
            <person name="Caubet Y."/>
            <person name="Peccoud J."/>
            <person name="Gilbert C."/>
            <person name="Cordaux R."/>
        </authorList>
    </citation>
    <scope>NUCLEOTIDE SEQUENCE [LARGE SCALE GENOMIC DNA]</scope>
    <source>
        <strain evidence="2">ANa2</strain>
        <tissue evidence="2">Whole body excluding digestive tract and cuticle</tissue>
    </source>
</reference>
<evidence type="ECO:0000256" key="1">
    <source>
        <dbReference type="SAM" id="MobiDB-lite"/>
    </source>
</evidence>
<feature type="region of interest" description="Disordered" evidence="1">
    <location>
        <begin position="934"/>
        <end position="957"/>
    </location>
</feature>
<feature type="compositionally biased region" description="Basic and acidic residues" evidence="1">
    <location>
        <begin position="864"/>
        <end position="877"/>
    </location>
</feature>
<proteinExistence type="predicted"/>
<name>A0A5N5T637_9CRUS</name>
<dbReference type="Proteomes" id="UP000326759">
    <property type="component" value="Unassembled WGS sequence"/>
</dbReference>
<feature type="compositionally biased region" description="Basic and acidic residues" evidence="1">
    <location>
        <begin position="41"/>
        <end position="55"/>
    </location>
</feature>
<dbReference type="EMBL" id="SEYY01010527">
    <property type="protein sequence ID" value="KAB7501468.1"/>
    <property type="molecule type" value="Genomic_DNA"/>
</dbReference>
<feature type="compositionally biased region" description="Low complexity" evidence="1">
    <location>
        <begin position="103"/>
        <end position="119"/>
    </location>
</feature>
<dbReference type="OrthoDB" id="6357879at2759"/>
<evidence type="ECO:0000313" key="3">
    <source>
        <dbReference type="Proteomes" id="UP000326759"/>
    </source>
</evidence>
<feature type="region of interest" description="Disordered" evidence="1">
    <location>
        <begin position="857"/>
        <end position="915"/>
    </location>
</feature>
<protein>
    <submittedName>
        <fullName evidence="2">Uncharacterized protein</fullName>
    </submittedName>
</protein>
<feature type="compositionally biased region" description="Basic and acidic residues" evidence="1">
    <location>
        <begin position="251"/>
        <end position="263"/>
    </location>
</feature>
<accession>A0A5N5T637</accession>
<feature type="region of interest" description="Disordered" evidence="1">
    <location>
        <begin position="244"/>
        <end position="263"/>
    </location>
</feature>
<organism evidence="2 3">
    <name type="scientific">Armadillidium nasatum</name>
    <dbReference type="NCBI Taxonomy" id="96803"/>
    <lineage>
        <taxon>Eukaryota</taxon>
        <taxon>Metazoa</taxon>
        <taxon>Ecdysozoa</taxon>
        <taxon>Arthropoda</taxon>
        <taxon>Crustacea</taxon>
        <taxon>Multicrustacea</taxon>
        <taxon>Malacostraca</taxon>
        <taxon>Eumalacostraca</taxon>
        <taxon>Peracarida</taxon>
        <taxon>Isopoda</taxon>
        <taxon>Oniscidea</taxon>
        <taxon>Crinocheta</taxon>
        <taxon>Armadillidiidae</taxon>
        <taxon>Armadillidium</taxon>
    </lineage>
</organism>
<feature type="compositionally biased region" description="Low complexity" evidence="1">
    <location>
        <begin position="879"/>
        <end position="895"/>
    </location>
</feature>
<feature type="region of interest" description="Disordered" evidence="1">
    <location>
        <begin position="717"/>
        <end position="742"/>
    </location>
</feature>
<feature type="compositionally biased region" description="Polar residues" evidence="1">
    <location>
        <begin position="896"/>
        <end position="908"/>
    </location>
</feature>
<dbReference type="AlphaFoldDB" id="A0A5N5T637"/>